<feature type="compositionally biased region" description="Basic and acidic residues" evidence="1">
    <location>
        <begin position="266"/>
        <end position="277"/>
    </location>
</feature>
<feature type="region of interest" description="Disordered" evidence="1">
    <location>
        <begin position="249"/>
        <end position="323"/>
    </location>
</feature>
<sequence>MDAAVVSEVGQVPARSNKRFKGMIFSKIQHHLTHYKKYRHWRWQAKRRLAGCEQEKSEQVVQEPENAEPLAKLGDALTVTALTGKMSYYRQLQGSVSSLLSSVSQLTTSTRAPECDFTEQFITLLVNTYHEMCLDATVTPFDKTNPPSAFLNKVARAAVERSEQQSIAIGRPRDKWLLTCTRKRLLQEIKRETEDVPQGSVRSVACSMNHGTLQRDLGSAFAEEGDFFYWDPDFELFQGITANLLTDTGDISGKNSPMSFGSGAEKSNESTSEDKNNSKISGFGSSMGKGETSSISETGSNQTHPRQPAASPTSELDNCPGKLQNKIEHHTNRSVSCPISPVSYVTSRTCSNCALSIAAPFMVPSNPPRPLPRDPIKALPDFTATLQESMRACDALASKLDVLGESFLATGPNPVC</sequence>
<evidence type="ECO:0000313" key="3">
    <source>
        <dbReference type="Proteomes" id="UP000000591"/>
    </source>
</evidence>
<name>Q750G5_EREGS</name>
<dbReference type="KEGG" id="ago:AGOS_AGL012C"/>
<dbReference type="AlphaFoldDB" id="Q750G5"/>
<evidence type="ECO:0000313" key="2">
    <source>
        <dbReference type="EMBL" id="AAS54478.1"/>
    </source>
</evidence>
<accession>Q750G5</accession>
<dbReference type="eggNOG" id="ENOG502S29D">
    <property type="taxonomic scope" value="Eukaryota"/>
</dbReference>
<dbReference type="RefSeq" id="NP_986654.1">
    <property type="nucleotide sequence ID" value="NM_211716.1"/>
</dbReference>
<dbReference type="EMBL" id="AE016820">
    <property type="protein sequence ID" value="AAS54478.1"/>
    <property type="molecule type" value="Genomic_DNA"/>
</dbReference>
<dbReference type="Proteomes" id="UP000000591">
    <property type="component" value="Chromosome VII"/>
</dbReference>
<dbReference type="OrthoDB" id="3979912at2759"/>
<organism evidence="2 3">
    <name type="scientific">Eremothecium gossypii (strain ATCC 10895 / CBS 109.51 / FGSC 9923 / NRRL Y-1056)</name>
    <name type="common">Yeast</name>
    <name type="synonym">Ashbya gossypii</name>
    <dbReference type="NCBI Taxonomy" id="284811"/>
    <lineage>
        <taxon>Eukaryota</taxon>
        <taxon>Fungi</taxon>
        <taxon>Dikarya</taxon>
        <taxon>Ascomycota</taxon>
        <taxon>Saccharomycotina</taxon>
        <taxon>Saccharomycetes</taxon>
        <taxon>Saccharomycetales</taxon>
        <taxon>Saccharomycetaceae</taxon>
        <taxon>Eremothecium</taxon>
    </lineage>
</organism>
<protein>
    <submittedName>
        <fullName evidence="2">AGL012Cp</fullName>
    </submittedName>
</protein>
<gene>
    <name evidence="2" type="ORF">AGOS_AGL012C</name>
</gene>
<keyword evidence="3" id="KW-1185">Reference proteome</keyword>
<evidence type="ECO:0000256" key="1">
    <source>
        <dbReference type="SAM" id="MobiDB-lite"/>
    </source>
</evidence>
<proteinExistence type="predicted"/>
<dbReference type="HOGENOM" id="CLU_662175_0_0_1"/>
<reference evidence="3" key="2">
    <citation type="journal article" date="2013" name="G3 (Bethesda)">
        <title>Genomes of Ashbya fungi isolated from insects reveal four mating-type loci, numerous translocations, lack of transposons, and distinct gene duplications.</title>
        <authorList>
            <person name="Dietrich F.S."/>
            <person name="Voegeli S."/>
            <person name="Kuo S."/>
            <person name="Philippsen P."/>
        </authorList>
    </citation>
    <scope>GENOME REANNOTATION</scope>
    <source>
        <strain evidence="3">ATCC 10895 / CBS 109.51 / FGSC 9923 / NRRL Y-1056</strain>
    </source>
</reference>
<feature type="compositionally biased region" description="Polar residues" evidence="1">
    <location>
        <begin position="291"/>
        <end position="316"/>
    </location>
</feature>
<dbReference type="GeneID" id="4622953"/>
<dbReference type="InParanoid" id="Q750G5"/>
<reference evidence="2 3" key="1">
    <citation type="journal article" date="2004" name="Science">
        <title>The Ashbya gossypii genome as a tool for mapping the ancient Saccharomyces cerevisiae genome.</title>
        <authorList>
            <person name="Dietrich F.S."/>
            <person name="Voegeli S."/>
            <person name="Brachat S."/>
            <person name="Lerch A."/>
            <person name="Gates K."/>
            <person name="Steiner S."/>
            <person name="Mohr C."/>
            <person name="Pohlmann R."/>
            <person name="Luedi P."/>
            <person name="Choi S."/>
            <person name="Wing R.A."/>
            <person name="Flavier A."/>
            <person name="Gaffney T.D."/>
            <person name="Philippsen P."/>
        </authorList>
    </citation>
    <scope>NUCLEOTIDE SEQUENCE [LARGE SCALE GENOMIC DNA]</scope>
    <source>
        <strain evidence="3">ATCC 10895 / CBS 109.51 / FGSC 9923 / NRRL Y-1056</strain>
    </source>
</reference>